<proteinExistence type="inferred from homology"/>
<comment type="function">
    <text evidence="5">Catalyzes the methylation of C-1 in cobalt-precorrin-5B to form cobalt-precorrin-6A.</text>
</comment>
<dbReference type="Pfam" id="PF01888">
    <property type="entry name" value="CbiD"/>
    <property type="match status" value="1"/>
</dbReference>
<comment type="pathway">
    <text evidence="5">Cofactor biosynthesis; adenosylcobalamin biosynthesis; cob(II)yrinate a,c-diamide from sirohydrochlorin (anaerobic route): step 6/10.</text>
</comment>
<dbReference type="PANTHER" id="PTHR35863">
    <property type="entry name" value="COBALT-PRECORRIN-5B C(1)-METHYLTRANSFERASE"/>
    <property type="match status" value="1"/>
</dbReference>
<dbReference type="GO" id="GO:0043780">
    <property type="term" value="F:cobalt-precorrin-5B C1-methyltransferase activity"/>
    <property type="evidence" value="ECO:0007669"/>
    <property type="project" value="RHEA"/>
</dbReference>
<dbReference type="PANTHER" id="PTHR35863:SF1">
    <property type="entry name" value="COBALT-PRECORRIN-5B C(1)-METHYLTRANSFERASE"/>
    <property type="match status" value="1"/>
</dbReference>
<reference evidence="6 7" key="1">
    <citation type="submission" date="2011-05" db="EMBL/GenBank/DDBJ databases">
        <authorList>
            <person name="Muzny D."/>
            <person name="Qin X."/>
            <person name="Deng J."/>
            <person name="Jiang H."/>
            <person name="Liu Y."/>
            <person name="Qu J."/>
            <person name="Song X.-Z."/>
            <person name="Zhang L."/>
            <person name="Thornton R."/>
            <person name="Coyle M."/>
            <person name="Francisco L."/>
            <person name="Jackson L."/>
            <person name="Javaid M."/>
            <person name="Korchina V."/>
            <person name="Kovar C."/>
            <person name="Mata R."/>
            <person name="Mathew T."/>
            <person name="Ngo R."/>
            <person name="Nguyen L."/>
            <person name="Nguyen N."/>
            <person name="Okwuonu G."/>
            <person name="Ongeri F."/>
            <person name="Pham C."/>
            <person name="Simmons D."/>
            <person name="Wilczek-Boney K."/>
            <person name="Hale W."/>
            <person name="Jakkamsetti A."/>
            <person name="Pham P."/>
            <person name="Ruth R."/>
            <person name="San Lucas F."/>
            <person name="Warren J."/>
            <person name="Zhang J."/>
            <person name="Zhao Z."/>
            <person name="Zhou C."/>
            <person name="Zhu D."/>
            <person name="Lee S."/>
            <person name="Bess C."/>
            <person name="Blankenburg K."/>
            <person name="Forbes L."/>
            <person name="Fu Q."/>
            <person name="Gubbala S."/>
            <person name="Hirani K."/>
            <person name="Jayaseelan J.C."/>
            <person name="Lara F."/>
            <person name="Munidasa M."/>
            <person name="Palculict T."/>
            <person name="Patil S."/>
            <person name="Pu L.-L."/>
            <person name="Saada N."/>
            <person name="Tang L."/>
            <person name="Weissenberger G."/>
            <person name="Zhu Y."/>
            <person name="Hemphill L."/>
            <person name="Shang Y."/>
            <person name="Youmans B."/>
            <person name="Ayvaz T."/>
            <person name="Ross M."/>
            <person name="Santibanez J."/>
            <person name="Aqrawi P."/>
            <person name="Gross S."/>
            <person name="Joshi V."/>
            <person name="Fowler G."/>
            <person name="Nazareth L."/>
            <person name="Reid J."/>
            <person name="Worley K."/>
            <person name="Petrosino J."/>
            <person name="Highlander S."/>
            <person name="Gibbs R."/>
        </authorList>
    </citation>
    <scope>NUCLEOTIDE SEQUENCE [LARGE SCALE GENOMIC DNA]</scope>
    <source>
        <strain evidence="6 7">ATCC 51191</strain>
    </source>
</reference>
<sequence length="386" mass="42469">MLEKNIKRDIEMEEKELKNGYTTGTCATAAVKVALEALVYGKKATEVDITTLNYTNLKIPVQKLRVRNNFASCAIQKYAGDDPDVTNGISICAKVQLVKELPKVDRGAYYDNCVIIGGRGVGLVTKKGLQIAIGKSAINPGPQKMITSVVNEILDGSDEKVIITIYVPEGRAKALKTYNPKMGVIGGISVLGTTGIVKAMSEEALKKSMFAELKVMREDKDRDWVIFAFGNYGERHCQKIGLDTEQLIIISNFVGFMIEAAVKLEFKKIIMLGHIAKAIKVAGGIFNTHSRVADGRMETMAACAFLVDEKPEIIRKILASNTIEEACDYIENKEIYHLIANRVAFKMQEYARADIEVSAAIFSFKGETIGESDNYERMVGECGAIK</sequence>
<protein>
    <recommendedName>
        <fullName evidence="5">Cobalt-precorrin-5B C(1)-methyltransferase</fullName>
        <ecNumber evidence="5">2.1.1.195</ecNumber>
    </recommendedName>
    <alternativeName>
        <fullName evidence="5">Cobalt-precorrin-6A synthase</fullName>
    </alternativeName>
</protein>
<dbReference type="GO" id="GO:0019251">
    <property type="term" value="P:anaerobic cobalamin biosynthetic process"/>
    <property type="evidence" value="ECO:0007669"/>
    <property type="project" value="UniProtKB-UniRule"/>
</dbReference>
<evidence type="ECO:0000313" key="6">
    <source>
        <dbReference type="EMBL" id="EGQ80409.1"/>
    </source>
</evidence>
<dbReference type="HOGENOM" id="CLU_041273_1_0_0"/>
<dbReference type="EMBL" id="AFQD01000088">
    <property type="protein sequence ID" value="EGQ80409.1"/>
    <property type="molecule type" value="Genomic_DNA"/>
</dbReference>
<evidence type="ECO:0000256" key="4">
    <source>
        <dbReference type="ARBA" id="ARBA00022691"/>
    </source>
</evidence>
<comment type="caution">
    <text evidence="6">The sequence shown here is derived from an EMBL/GenBank/DDBJ whole genome shotgun (WGS) entry which is preliminary data.</text>
</comment>
<comment type="catalytic activity">
    <reaction evidence="5">
        <text>Co-precorrin-5B + S-adenosyl-L-methionine = Co-precorrin-6A + S-adenosyl-L-homocysteine</text>
        <dbReference type="Rhea" id="RHEA:26285"/>
        <dbReference type="ChEBI" id="CHEBI:57856"/>
        <dbReference type="ChEBI" id="CHEBI:59789"/>
        <dbReference type="ChEBI" id="CHEBI:60063"/>
        <dbReference type="ChEBI" id="CHEBI:60064"/>
        <dbReference type="EC" id="2.1.1.195"/>
    </reaction>
</comment>
<evidence type="ECO:0000256" key="5">
    <source>
        <dbReference type="HAMAP-Rule" id="MF_00787"/>
    </source>
</evidence>
<keyword evidence="2 5" id="KW-0489">Methyltransferase</keyword>
<keyword evidence="4 5" id="KW-0949">S-adenosyl-L-methionine</keyword>
<dbReference type="InterPro" id="IPR002748">
    <property type="entry name" value="CbiD"/>
</dbReference>
<dbReference type="PIRSF" id="PIRSF026782">
    <property type="entry name" value="CbiD"/>
    <property type="match status" value="1"/>
</dbReference>
<dbReference type="NCBIfam" id="TIGR00312">
    <property type="entry name" value="cbiD"/>
    <property type="match status" value="1"/>
</dbReference>
<dbReference type="HAMAP" id="MF_00787">
    <property type="entry name" value="CbiD"/>
    <property type="match status" value="1"/>
</dbReference>
<name>F9EKX1_9FUSO</name>
<dbReference type="GO" id="GO:0032259">
    <property type="term" value="P:methylation"/>
    <property type="evidence" value="ECO:0007669"/>
    <property type="project" value="UniProtKB-KW"/>
</dbReference>
<dbReference type="Gene3D" id="3.30.2110.10">
    <property type="entry name" value="CbiD-like"/>
    <property type="match status" value="1"/>
</dbReference>
<dbReference type="EC" id="2.1.1.195" evidence="5"/>
<accession>F9EKX1</accession>
<gene>
    <name evidence="5 6" type="primary">cbiD</name>
    <name evidence="6" type="ORF">HMPREF9094_0575</name>
</gene>
<organism evidence="6 7">
    <name type="scientific">Fusobacterium animalis ATCC 51191</name>
    <dbReference type="NCBI Taxonomy" id="997347"/>
    <lineage>
        <taxon>Bacteria</taxon>
        <taxon>Fusobacteriati</taxon>
        <taxon>Fusobacteriota</taxon>
        <taxon>Fusobacteriia</taxon>
        <taxon>Fusobacteriales</taxon>
        <taxon>Fusobacteriaceae</taxon>
        <taxon>Fusobacterium</taxon>
    </lineage>
</organism>
<keyword evidence="3 5" id="KW-0808">Transferase</keyword>
<dbReference type="AlphaFoldDB" id="F9EKX1"/>
<dbReference type="SUPFAM" id="SSF111342">
    <property type="entry name" value="CbiD-like"/>
    <property type="match status" value="1"/>
</dbReference>
<keyword evidence="7" id="KW-1185">Reference proteome</keyword>
<dbReference type="InterPro" id="IPR036074">
    <property type="entry name" value="CbiD_sf"/>
</dbReference>
<evidence type="ECO:0000256" key="1">
    <source>
        <dbReference type="ARBA" id="ARBA00022573"/>
    </source>
</evidence>
<evidence type="ECO:0000256" key="3">
    <source>
        <dbReference type="ARBA" id="ARBA00022679"/>
    </source>
</evidence>
<evidence type="ECO:0000313" key="7">
    <source>
        <dbReference type="Proteomes" id="UP000005392"/>
    </source>
</evidence>
<dbReference type="UniPathway" id="UPA00148">
    <property type="reaction ID" value="UER00227"/>
</dbReference>
<keyword evidence="1 5" id="KW-0169">Cobalamin biosynthesis</keyword>
<dbReference type="PATRIC" id="fig|997347.4.peg.536"/>
<evidence type="ECO:0000256" key="2">
    <source>
        <dbReference type="ARBA" id="ARBA00022603"/>
    </source>
</evidence>
<dbReference type="STRING" id="76859.RN98_06635"/>
<comment type="similarity">
    <text evidence="5">Belongs to the CbiD family.</text>
</comment>
<dbReference type="Proteomes" id="UP000005392">
    <property type="component" value="Unassembled WGS sequence"/>
</dbReference>